<feature type="transmembrane region" description="Helical" evidence="1">
    <location>
        <begin position="748"/>
        <end position="767"/>
    </location>
</feature>
<evidence type="ECO:0000313" key="3">
    <source>
        <dbReference type="EMBL" id="RZS72597.1"/>
    </source>
</evidence>
<dbReference type="RefSeq" id="WP_130542995.1">
    <property type="nucleotide sequence ID" value="NZ_CP042431.1"/>
</dbReference>
<feature type="transmembrane region" description="Helical" evidence="1">
    <location>
        <begin position="152"/>
        <end position="170"/>
    </location>
</feature>
<feature type="transmembrane region" description="Helical" evidence="1">
    <location>
        <begin position="68"/>
        <end position="88"/>
    </location>
</feature>
<dbReference type="Pfam" id="PF12679">
    <property type="entry name" value="ABC2_membrane_2"/>
    <property type="match status" value="1"/>
</dbReference>
<dbReference type="SUPFAM" id="SSF52317">
    <property type="entry name" value="Class I glutamine amidotransferase-like"/>
    <property type="match status" value="1"/>
</dbReference>
<keyword evidence="1" id="KW-0812">Transmembrane</keyword>
<feature type="transmembrane region" description="Helical" evidence="1">
    <location>
        <begin position="177"/>
        <end position="197"/>
    </location>
</feature>
<comment type="caution">
    <text evidence="3">The sequence shown here is derived from an EMBL/GenBank/DDBJ whole genome shotgun (WGS) entry which is preliminary data.</text>
</comment>
<keyword evidence="4" id="KW-1185">Reference proteome</keyword>
<dbReference type="GO" id="GO:0140359">
    <property type="term" value="F:ABC-type transporter activity"/>
    <property type="evidence" value="ECO:0007669"/>
    <property type="project" value="InterPro"/>
</dbReference>
<dbReference type="InterPro" id="IPR019196">
    <property type="entry name" value="ABC_transp_unknown"/>
</dbReference>
<feature type="domain" description="ABC-type uncharacterised transport system" evidence="2">
    <location>
        <begin position="456"/>
        <end position="694"/>
    </location>
</feature>
<protein>
    <submittedName>
        <fullName evidence="3">ABC-2 type transport system permease protein</fullName>
    </submittedName>
</protein>
<feature type="transmembrane region" description="Helical" evidence="1">
    <location>
        <begin position="229"/>
        <end position="248"/>
    </location>
</feature>
<dbReference type="Pfam" id="PF09822">
    <property type="entry name" value="ABC_transp_aux"/>
    <property type="match status" value="1"/>
</dbReference>
<dbReference type="AlphaFoldDB" id="A0A4Q7MVA3"/>
<feature type="transmembrane region" description="Helical" evidence="1">
    <location>
        <begin position="260"/>
        <end position="277"/>
    </location>
</feature>
<keyword evidence="1" id="KW-0472">Membrane</keyword>
<evidence type="ECO:0000313" key="4">
    <source>
        <dbReference type="Proteomes" id="UP000293874"/>
    </source>
</evidence>
<sequence length="772" mass="86769">MKQTIRIARTELQLLFFSPIAWLILIVFTIQAGIVFSGVLEGMVQFKEMGYSLEGVTLKLYTDPWGGFYTRLLGYLYFYIPLLTMGMMSREISSGSIKLLYSSPISDAQIIFGKFMSIAAYALLMTGIVFIFTLYGAFVVDKFDFPATMPGLLGIFLLICAYGAVGLFMSSLTSYQVVAAMGTFAVFAVLNYTSQLWQDIAFVRDIMFWLSMGGRTHEFIGGIVSTEDVIYFITVVGLFLGLCIFRFRAIRQKTRAIVSLGRYALVIGAAVMVGYLSSRPAMMLYYDATRTKLRTLTKASQDIVSKAKGGLTITTFSNALDEDRWLWMGMPRAELDDMRRFREYQRFKPEIKMNYVRYFAKGNNEESLNQRFPNLNDRQRMAKVAQTYGVDSAIFQPVSELGKIQTTLAEENFRYIKVLERDSGQRSVLRVFNDAMGFPSEAEISAAIKRLVVTLPKVGFVGGHGERDCIREGDRDYNKFAKENTFRYSLINQGFDFEQLTLDKEVPAYVSILVIADVKTALPALHLEHLKQYIARGGNLLIAGEPKRQETMNPITELFGVRLMEGRLVKPNKDYQADLIFSQPTEAAGEFSKMFRILRKNNQVVVMPSAVGLQYSNANANGYAATPWLVTDSAGAWNELETIDFIDDSTVFNPAAGETAAENVATAVALSRKVGEKEQKVIILGDADCISNGELGHSRKDIFAGNFLLIAGSFNWLSNYDAPVDVSRPPFTDNDIHIGKSGFRVSRIIFTFILPAIMLVSYLVIWFRRRRQ</sequence>
<feature type="transmembrane region" description="Helical" evidence="1">
    <location>
        <begin position="118"/>
        <end position="140"/>
    </location>
</feature>
<proteinExistence type="predicted"/>
<evidence type="ECO:0000259" key="2">
    <source>
        <dbReference type="Pfam" id="PF09822"/>
    </source>
</evidence>
<dbReference type="GO" id="GO:0005886">
    <property type="term" value="C:plasma membrane"/>
    <property type="evidence" value="ECO:0007669"/>
    <property type="project" value="UniProtKB-SubCell"/>
</dbReference>
<feature type="transmembrane region" description="Helical" evidence="1">
    <location>
        <begin position="12"/>
        <end position="40"/>
    </location>
</feature>
<dbReference type="Proteomes" id="UP000293874">
    <property type="component" value="Unassembled WGS sequence"/>
</dbReference>
<organism evidence="3 4">
    <name type="scientific">Pseudobacter ginsenosidimutans</name>
    <dbReference type="NCBI Taxonomy" id="661488"/>
    <lineage>
        <taxon>Bacteria</taxon>
        <taxon>Pseudomonadati</taxon>
        <taxon>Bacteroidota</taxon>
        <taxon>Chitinophagia</taxon>
        <taxon>Chitinophagales</taxon>
        <taxon>Chitinophagaceae</taxon>
        <taxon>Pseudobacter</taxon>
    </lineage>
</organism>
<name>A0A4Q7MVA3_9BACT</name>
<reference evidence="3 4" key="1">
    <citation type="submission" date="2019-02" db="EMBL/GenBank/DDBJ databases">
        <title>Genomic Encyclopedia of Type Strains, Phase IV (KMG-IV): sequencing the most valuable type-strain genomes for metagenomic binning, comparative biology and taxonomic classification.</title>
        <authorList>
            <person name="Goeker M."/>
        </authorList>
    </citation>
    <scope>NUCLEOTIDE SEQUENCE [LARGE SCALE GENOMIC DNA]</scope>
    <source>
        <strain evidence="3 4">DSM 18116</strain>
    </source>
</reference>
<accession>A0A4Q7MVA3</accession>
<gene>
    <name evidence="3" type="ORF">EV199_4518</name>
</gene>
<dbReference type="OrthoDB" id="609779at2"/>
<dbReference type="InterPro" id="IPR029062">
    <property type="entry name" value="Class_I_gatase-like"/>
</dbReference>
<dbReference type="EMBL" id="SGXA01000002">
    <property type="protein sequence ID" value="RZS72597.1"/>
    <property type="molecule type" value="Genomic_DNA"/>
</dbReference>
<keyword evidence="1" id="KW-1133">Transmembrane helix</keyword>
<evidence type="ECO:0000256" key="1">
    <source>
        <dbReference type="SAM" id="Phobius"/>
    </source>
</evidence>